<dbReference type="Gene3D" id="3.70.10.10">
    <property type="match status" value="2"/>
</dbReference>
<dbReference type="GO" id="GO:0006298">
    <property type="term" value="P:mismatch repair"/>
    <property type="evidence" value="ECO:0007669"/>
    <property type="project" value="TreeGrafter"/>
</dbReference>
<dbReference type="AlphaFoldDB" id="A0A6J1HGU2"/>
<dbReference type="InterPro" id="IPR000730">
    <property type="entry name" value="Pr_cel_nuc_antig"/>
</dbReference>
<keyword evidence="1" id="KW-1185">Reference proteome</keyword>
<sequence>MTSMFLVRVKNFRPLVDGTSRLAQIARESDIIFTPLSLMLTTSGPSPRFIAMLQIFHQCFTVYSVNIDHRSRISLESLHDALLDCGSSSSMTIHLLENTNLMALRFETPNHEPQLRHDVVLLPPQEQSIEEIEYSKSLALDPRDLRQVIKELPLFSGDSVCVTVTSSRVRFSIASRELIFKKEKGRCEILGHDGDAVSEFRIVLYPMLFFLNLTYDVQTVLGLGLLRNSISSLLTLSNSAEFKCSPQSMSLTVSYTHKFYNFISVLRIFDRFFTIFSFGPNANANADIDADYAFEIQLSDFFRHIPDEDSHLVILIPKSCTSLNVLSATRSGNFRSLASLVATPSENEEVGQFDLKLFVAIEAEKFRKIITTLAEDGDPVLGTASTSSVRFCARRRRTEKSSELVVSAKRRECLAGGFDDRVDEIRFSFTPTPKEFFVGASESAKFVWFFGSTDWPTTVICFTTQWTNLLACYPISASSFLLHSFALKKIS</sequence>
<gene>
    <name evidence="2" type="primary">LOC111464209</name>
</gene>
<evidence type="ECO:0000313" key="2">
    <source>
        <dbReference type="RefSeq" id="XP_022964072.1"/>
    </source>
</evidence>
<dbReference type="GO" id="GO:0006275">
    <property type="term" value="P:regulation of DNA replication"/>
    <property type="evidence" value="ECO:0007669"/>
    <property type="project" value="InterPro"/>
</dbReference>
<dbReference type="SUPFAM" id="SSF55979">
    <property type="entry name" value="DNA clamp"/>
    <property type="match status" value="1"/>
</dbReference>
<dbReference type="Proteomes" id="UP000504609">
    <property type="component" value="Unplaced"/>
</dbReference>
<dbReference type="GO" id="GO:0030337">
    <property type="term" value="F:DNA polymerase processivity factor activity"/>
    <property type="evidence" value="ECO:0007669"/>
    <property type="project" value="InterPro"/>
</dbReference>
<dbReference type="GO" id="GO:0043626">
    <property type="term" value="C:PCNA complex"/>
    <property type="evidence" value="ECO:0007669"/>
    <property type="project" value="TreeGrafter"/>
</dbReference>
<proteinExistence type="predicted"/>
<dbReference type="PANTHER" id="PTHR11352:SF0">
    <property type="entry name" value="PROLIFERATING CELL NUCLEAR ANTIGEN"/>
    <property type="match status" value="1"/>
</dbReference>
<dbReference type="RefSeq" id="XP_022964072.1">
    <property type="nucleotide sequence ID" value="XM_023108304.1"/>
</dbReference>
<protein>
    <submittedName>
        <fullName evidence="2">Uncharacterized protein LOC111464209</fullName>
    </submittedName>
</protein>
<accession>A0A6J1HGU2</accession>
<organism evidence="1 2">
    <name type="scientific">Cucurbita moschata</name>
    <name type="common">Winter crookneck squash</name>
    <name type="synonym">Cucurbita pepo var. moschata</name>
    <dbReference type="NCBI Taxonomy" id="3662"/>
    <lineage>
        <taxon>Eukaryota</taxon>
        <taxon>Viridiplantae</taxon>
        <taxon>Streptophyta</taxon>
        <taxon>Embryophyta</taxon>
        <taxon>Tracheophyta</taxon>
        <taxon>Spermatophyta</taxon>
        <taxon>Magnoliopsida</taxon>
        <taxon>eudicotyledons</taxon>
        <taxon>Gunneridae</taxon>
        <taxon>Pentapetalae</taxon>
        <taxon>rosids</taxon>
        <taxon>fabids</taxon>
        <taxon>Cucurbitales</taxon>
        <taxon>Cucurbitaceae</taxon>
        <taxon>Cucurbiteae</taxon>
        <taxon>Cucurbita</taxon>
    </lineage>
</organism>
<dbReference type="PANTHER" id="PTHR11352">
    <property type="entry name" value="PROLIFERATING CELL NUCLEAR ANTIGEN"/>
    <property type="match status" value="1"/>
</dbReference>
<dbReference type="GO" id="GO:0006272">
    <property type="term" value="P:leading strand elongation"/>
    <property type="evidence" value="ECO:0007669"/>
    <property type="project" value="TreeGrafter"/>
</dbReference>
<dbReference type="KEGG" id="cmos:111464209"/>
<dbReference type="InterPro" id="IPR046938">
    <property type="entry name" value="DNA_clamp_sf"/>
</dbReference>
<dbReference type="GO" id="GO:0019985">
    <property type="term" value="P:translesion synthesis"/>
    <property type="evidence" value="ECO:0007669"/>
    <property type="project" value="TreeGrafter"/>
</dbReference>
<reference evidence="2" key="1">
    <citation type="submission" date="2025-08" db="UniProtKB">
        <authorList>
            <consortium name="RefSeq"/>
        </authorList>
    </citation>
    <scope>IDENTIFICATION</scope>
    <source>
        <tissue evidence="2">Young leaves</tissue>
    </source>
</reference>
<name>A0A6J1HGU2_CUCMO</name>
<dbReference type="GeneID" id="111464209"/>
<evidence type="ECO:0000313" key="1">
    <source>
        <dbReference type="Proteomes" id="UP000504609"/>
    </source>
</evidence>
<dbReference type="GO" id="GO:0003677">
    <property type="term" value="F:DNA binding"/>
    <property type="evidence" value="ECO:0007669"/>
    <property type="project" value="InterPro"/>
</dbReference>